<name>A0ABQ5KDR7_9EUKA</name>
<evidence type="ECO:0000313" key="1">
    <source>
        <dbReference type="EMBL" id="GKT30036.1"/>
    </source>
</evidence>
<comment type="caution">
    <text evidence="1">The sequence shown here is derived from an EMBL/GenBank/DDBJ whole genome shotgun (WGS) entry which is preliminary data.</text>
</comment>
<protein>
    <recommendedName>
        <fullName evidence="3">Peptidase A2 domain-containing protein</fullName>
    </recommendedName>
</protein>
<keyword evidence="2" id="KW-1185">Reference proteome</keyword>
<gene>
    <name evidence="1" type="ORF">ADUPG1_001354</name>
</gene>
<feature type="non-terminal residue" evidence="1">
    <location>
        <position position="271"/>
    </location>
</feature>
<proteinExistence type="predicted"/>
<accession>A0ABQ5KDR7</accession>
<dbReference type="EMBL" id="BQXS01001063">
    <property type="protein sequence ID" value="GKT30036.1"/>
    <property type="molecule type" value="Genomic_DNA"/>
</dbReference>
<dbReference type="Proteomes" id="UP001057375">
    <property type="component" value="Unassembled WGS sequence"/>
</dbReference>
<sequence length="271" mass="30415">LKSDDWWDEAYRVAELELEKARTRGTTNTLWGVPDGQRQQRISEVYEPLIYSMKRRVRPVSPPVVRIVQYEGEKRPSCVFPSATEREVNDETVDPPPEFGPHIDEADMIGMDESTRNVVNKIVYDSHDRVNIVHPQLRPEPGVSSEKIPVGVWIKDVPLPCVSKQSVESNWYPGIKASDVKYRLVKRDPSYCVDAAVVRRQVSRQTREGGHCLNIKTGAESSAAVVMVKVMIGKTGSSKAAKCLFDTGANVSLVSEKWLNRCGYRVDGDDS</sequence>
<evidence type="ECO:0000313" key="2">
    <source>
        <dbReference type="Proteomes" id="UP001057375"/>
    </source>
</evidence>
<reference evidence="1" key="1">
    <citation type="submission" date="2022-03" db="EMBL/GenBank/DDBJ databases">
        <title>Draft genome sequence of Aduncisulcus paluster, a free-living microaerophilic Fornicata.</title>
        <authorList>
            <person name="Yuyama I."/>
            <person name="Kume K."/>
            <person name="Tamura T."/>
            <person name="Inagaki Y."/>
            <person name="Hashimoto T."/>
        </authorList>
    </citation>
    <scope>NUCLEOTIDE SEQUENCE</scope>
    <source>
        <strain evidence="1">NY0171</strain>
    </source>
</reference>
<evidence type="ECO:0008006" key="3">
    <source>
        <dbReference type="Google" id="ProtNLM"/>
    </source>
</evidence>
<feature type="non-terminal residue" evidence="1">
    <location>
        <position position="1"/>
    </location>
</feature>
<organism evidence="1 2">
    <name type="scientific">Aduncisulcus paluster</name>
    <dbReference type="NCBI Taxonomy" id="2918883"/>
    <lineage>
        <taxon>Eukaryota</taxon>
        <taxon>Metamonada</taxon>
        <taxon>Carpediemonas-like organisms</taxon>
        <taxon>Aduncisulcus</taxon>
    </lineage>
</organism>